<evidence type="ECO:0000313" key="1">
    <source>
        <dbReference type="EMBL" id="MCS3953283.1"/>
    </source>
</evidence>
<organism evidence="1 2">
    <name type="scientific">Salinibacter ruber</name>
    <dbReference type="NCBI Taxonomy" id="146919"/>
    <lineage>
        <taxon>Bacteria</taxon>
        <taxon>Pseudomonadati</taxon>
        <taxon>Rhodothermota</taxon>
        <taxon>Rhodothermia</taxon>
        <taxon>Rhodothermales</taxon>
        <taxon>Salinibacteraceae</taxon>
        <taxon>Salinibacter</taxon>
    </lineage>
</organism>
<dbReference type="EMBL" id="JANUBB010000021">
    <property type="protein sequence ID" value="MCS3953283.1"/>
    <property type="molecule type" value="Genomic_DNA"/>
</dbReference>
<dbReference type="Proteomes" id="UP001155010">
    <property type="component" value="Unassembled WGS sequence"/>
</dbReference>
<accession>A0A9X2R6J7</accession>
<protein>
    <submittedName>
        <fullName evidence="1">Uncharacterized protein YuzE</fullName>
    </submittedName>
</protein>
<comment type="caution">
    <text evidence="1">The sequence shown here is derived from an EMBL/GenBank/DDBJ whole genome shotgun (WGS) entry which is preliminary data.</text>
</comment>
<proteinExistence type="predicted"/>
<dbReference type="AlphaFoldDB" id="A0A9X2R6J7"/>
<reference evidence="1" key="1">
    <citation type="submission" date="2022-08" db="EMBL/GenBank/DDBJ databases">
        <title>Genomic Encyclopedia of Type Strains, Phase V (KMG-V): Genome sequencing to study the core and pangenomes of soil and plant-associated prokaryotes.</title>
        <authorList>
            <person name="Whitman W."/>
        </authorList>
    </citation>
    <scope>NUCLEOTIDE SEQUENCE</scope>
    <source>
        <strain evidence="1">SP2017</strain>
    </source>
</reference>
<gene>
    <name evidence="1" type="ORF">GGP83_003258</name>
</gene>
<name>A0A9X2R6J7_9BACT</name>
<evidence type="ECO:0000313" key="2">
    <source>
        <dbReference type="Proteomes" id="UP001155010"/>
    </source>
</evidence>
<dbReference type="InterPro" id="IPR019270">
    <property type="entry name" value="DUF2283"/>
</dbReference>
<sequence length="65" mass="6845">MYLWLATPGTTAASTTVVSPGVHADVDQEGTMIGLEVLDASDVLQDNVQFEVELDLPQHTTAGST</sequence>
<dbReference type="Pfam" id="PF10049">
    <property type="entry name" value="DUF2283"/>
    <property type="match status" value="1"/>
</dbReference>